<dbReference type="GeneID" id="105852265"/>
<evidence type="ECO:0000313" key="3">
    <source>
        <dbReference type="RefSeq" id="XP_012572302.1"/>
    </source>
</evidence>
<keyword evidence="1" id="KW-0812">Transmembrane</keyword>
<dbReference type="AlphaFoldDB" id="A0A1S3E905"/>
<evidence type="ECO:0000256" key="1">
    <source>
        <dbReference type="SAM" id="Phobius"/>
    </source>
</evidence>
<organism evidence="2 3">
    <name type="scientific">Cicer arietinum</name>
    <name type="common">Chickpea</name>
    <name type="synonym">Garbanzo</name>
    <dbReference type="NCBI Taxonomy" id="3827"/>
    <lineage>
        <taxon>Eukaryota</taxon>
        <taxon>Viridiplantae</taxon>
        <taxon>Streptophyta</taxon>
        <taxon>Embryophyta</taxon>
        <taxon>Tracheophyta</taxon>
        <taxon>Spermatophyta</taxon>
        <taxon>Magnoliopsida</taxon>
        <taxon>eudicotyledons</taxon>
        <taxon>Gunneridae</taxon>
        <taxon>Pentapetalae</taxon>
        <taxon>rosids</taxon>
        <taxon>fabids</taxon>
        <taxon>Fabales</taxon>
        <taxon>Fabaceae</taxon>
        <taxon>Papilionoideae</taxon>
        <taxon>50 kb inversion clade</taxon>
        <taxon>NPAAA clade</taxon>
        <taxon>Hologalegina</taxon>
        <taxon>IRL clade</taxon>
        <taxon>Cicereae</taxon>
        <taxon>Cicer</taxon>
    </lineage>
</organism>
<dbReference type="KEGG" id="cam:105852265"/>
<accession>A0A1S3E905</accession>
<keyword evidence="1" id="KW-1133">Transmembrane helix</keyword>
<evidence type="ECO:0000313" key="2">
    <source>
        <dbReference type="Proteomes" id="UP000087171"/>
    </source>
</evidence>
<reference evidence="2" key="1">
    <citation type="journal article" date="2013" name="Nat. Biotechnol.">
        <title>Draft genome sequence of chickpea (Cicer arietinum) provides a resource for trait improvement.</title>
        <authorList>
            <person name="Varshney R.K."/>
            <person name="Song C."/>
            <person name="Saxena R.K."/>
            <person name="Azam S."/>
            <person name="Yu S."/>
            <person name="Sharpe A.G."/>
            <person name="Cannon S."/>
            <person name="Baek J."/>
            <person name="Rosen B.D."/>
            <person name="Tar'an B."/>
            <person name="Millan T."/>
            <person name="Zhang X."/>
            <person name="Ramsay L.D."/>
            <person name="Iwata A."/>
            <person name="Wang Y."/>
            <person name="Nelson W."/>
            <person name="Farmer A.D."/>
            <person name="Gaur P.M."/>
            <person name="Soderlund C."/>
            <person name="Penmetsa R.V."/>
            <person name="Xu C."/>
            <person name="Bharti A.K."/>
            <person name="He W."/>
            <person name="Winter P."/>
            <person name="Zhao S."/>
            <person name="Hane J.K."/>
            <person name="Carrasquilla-Garcia N."/>
            <person name="Condie J.A."/>
            <person name="Upadhyaya H.D."/>
            <person name="Luo M.C."/>
            <person name="Thudi M."/>
            <person name="Gowda C.L."/>
            <person name="Singh N.P."/>
            <person name="Lichtenzveig J."/>
            <person name="Gali K.K."/>
            <person name="Rubio J."/>
            <person name="Nadarajan N."/>
            <person name="Dolezel J."/>
            <person name="Bansal K.C."/>
            <person name="Xu X."/>
            <person name="Edwards D."/>
            <person name="Zhang G."/>
            <person name="Kahl G."/>
            <person name="Gil J."/>
            <person name="Singh K.B."/>
            <person name="Datta S.K."/>
            <person name="Jackson S.A."/>
            <person name="Wang J."/>
            <person name="Cook D.R."/>
        </authorList>
    </citation>
    <scope>NUCLEOTIDE SEQUENCE [LARGE SCALE GENOMIC DNA]</scope>
    <source>
        <strain evidence="2">cv. CDC Frontier</strain>
    </source>
</reference>
<protein>
    <submittedName>
        <fullName evidence="3">Uncharacterized protein LOC105852265 isoform X1</fullName>
    </submittedName>
</protein>
<dbReference type="OrthoDB" id="10565149at2759"/>
<keyword evidence="2" id="KW-1185">Reference proteome</keyword>
<proteinExistence type="predicted"/>
<keyword evidence="1" id="KW-0472">Membrane</keyword>
<reference evidence="3" key="2">
    <citation type="submission" date="2025-08" db="UniProtKB">
        <authorList>
            <consortium name="RefSeq"/>
        </authorList>
    </citation>
    <scope>IDENTIFICATION</scope>
    <source>
        <tissue evidence="3">Etiolated seedlings</tissue>
    </source>
</reference>
<name>A0A1S3E905_CICAR</name>
<gene>
    <name evidence="3" type="primary">LOC105852265</name>
</gene>
<feature type="transmembrane region" description="Helical" evidence="1">
    <location>
        <begin position="78"/>
        <end position="101"/>
    </location>
</feature>
<dbReference type="RefSeq" id="XP_012572302.1">
    <property type="nucleotide sequence ID" value="XM_012716848.2"/>
</dbReference>
<dbReference type="Proteomes" id="UP000087171">
    <property type="component" value="Chromosome Ca6"/>
</dbReference>
<sequence>MYHTHKPLFEPNKKDVMNPSKFGAMKGMEGGTKAESEEVIDVKVEDPEIASKSPVFSRLPSRRDTELAPLCLCPKGSWKAICCFFMLGCLVTVILFIIDIFHHLHDHHK</sequence>